<gene>
    <name evidence="2" type="ORF">GO755_02455</name>
</gene>
<reference evidence="2 3" key="1">
    <citation type="submission" date="2019-12" db="EMBL/GenBank/DDBJ databases">
        <title>Spirosoma sp. HMF4905 genome sequencing and assembly.</title>
        <authorList>
            <person name="Kang H."/>
            <person name="Cha I."/>
            <person name="Kim H."/>
            <person name="Joh K."/>
        </authorList>
    </citation>
    <scope>NUCLEOTIDE SEQUENCE [LARGE SCALE GENOMIC DNA]</scope>
    <source>
        <strain evidence="2 3">HMF4905</strain>
    </source>
</reference>
<proteinExistence type="predicted"/>
<dbReference type="Proteomes" id="UP000436006">
    <property type="component" value="Unassembled WGS sequence"/>
</dbReference>
<evidence type="ECO:0000313" key="2">
    <source>
        <dbReference type="EMBL" id="MVM28879.1"/>
    </source>
</evidence>
<dbReference type="EMBL" id="WPIN01000001">
    <property type="protein sequence ID" value="MVM28879.1"/>
    <property type="molecule type" value="Genomic_DNA"/>
</dbReference>
<evidence type="ECO:0000313" key="3">
    <source>
        <dbReference type="Proteomes" id="UP000436006"/>
    </source>
</evidence>
<comment type="caution">
    <text evidence="2">The sequence shown here is derived from an EMBL/GenBank/DDBJ whole genome shotgun (WGS) entry which is preliminary data.</text>
</comment>
<feature type="chain" id="PRO_5029827418" evidence="1">
    <location>
        <begin position="20"/>
        <end position="241"/>
    </location>
</feature>
<name>A0A7K1S4Y3_9BACT</name>
<feature type="signal peptide" evidence="1">
    <location>
        <begin position="1"/>
        <end position="19"/>
    </location>
</feature>
<dbReference type="RefSeq" id="WP_157582975.1">
    <property type="nucleotide sequence ID" value="NZ_WPIN01000001.1"/>
</dbReference>
<dbReference type="AlphaFoldDB" id="A0A7K1S4Y3"/>
<keyword evidence="3" id="KW-1185">Reference proteome</keyword>
<keyword evidence="1" id="KW-0732">Signal</keyword>
<protein>
    <submittedName>
        <fullName evidence="2">Uncharacterized protein</fullName>
    </submittedName>
</protein>
<accession>A0A7K1S4Y3</accession>
<organism evidence="2 3">
    <name type="scientific">Spirosoma arboris</name>
    <dbReference type="NCBI Taxonomy" id="2682092"/>
    <lineage>
        <taxon>Bacteria</taxon>
        <taxon>Pseudomonadati</taxon>
        <taxon>Bacteroidota</taxon>
        <taxon>Cytophagia</taxon>
        <taxon>Cytophagales</taxon>
        <taxon>Cytophagaceae</taxon>
        <taxon>Spirosoma</taxon>
    </lineage>
</organism>
<evidence type="ECO:0000256" key="1">
    <source>
        <dbReference type="SAM" id="SignalP"/>
    </source>
</evidence>
<sequence>MRFTILILFILSIATRAVGQAPVPDSSFVLAAKDQAVRSYERTMYKQEHVYEGNEYIPHDHRIKIHPFFPVDSLQPGTIAYNGVQYHDVLMLYDIVRDELAIQPPEGGYRVRLNNDKISNFSIKKHQFARLVGDSALGLRTGFYEILYNGTVKVLAQRVKTVHEDISSGTYKAEYLVKDRFYIQKEGAYHEVKTKGSVLSLFPDQAKPLRKYLRANKLKFNEEQREAAITQTAKRYEELTH</sequence>